<evidence type="ECO:0000313" key="3">
    <source>
        <dbReference type="Proteomes" id="UP000308730"/>
    </source>
</evidence>
<dbReference type="AlphaFoldDB" id="A0A4S4MQZ5"/>
<dbReference type="InterPro" id="IPR036885">
    <property type="entry name" value="SWIB_MDM2_dom_sf"/>
</dbReference>
<comment type="caution">
    <text evidence="2">The sequence shown here is derived from an EMBL/GenBank/DDBJ whole genome shotgun (WGS) entry which is preliminary data.</text>
</comment>
<protein>
    <recommendedName>
        <fullName evidence="1">DM2 domain-containing protein</fullName>
    </recommendedName>
</protein>
<dbReference type="SMART" id="SM00151">
    <property type="entry name" value="SWIB"/>
    <property type="match status" value="1"/>
</dbReference>
<gene>
    <name evidence="2" type="ORF">EUX98_g6044</name>
</gene>
<reference evidence="2 3" key="1">
    <citation type="submission" date="2019-02" db="EMBL/GenBank/DDBJ databases">
        <title>Genome sequencing of the rare red list fungi Antrodiella citrinella (Flaviporus citrinellus).</title>
        <authorList>
            <person name="Buettner E."/>
            <person name="Kellner H."/>
        </authorList>
    </citation>
    <scope>NUCLEOTIDE SEQUENCE [LARGE SCALE GENOMIC DNA]</scope>
    <source>
        <strain evidence="2 3">DSM 108506</strain>
    </source>
</reference>
<feature type="domain" description="DM2" evidence="1">
    <location>
        <begin position="195"/>
        <end position="272"/>
    </location>
</feature>
<name>A0A4S4MQZ5_9APHY</name>
<dbReference type="InterPro" id="IPR019835">
    <property type="entry name" value="SWIB_domain"/>
</dbReference>
<accession>A0A4S4MQZ5</accession>
<evidence type="ECO:0000313" key="2">
    <source>
        <dbReference type="EMBL" id="THH28145.1"/>
    </source>
</evidence>
<dbReference type="PANTHER" id="PTHR13844">
    <property type="entry name" value="SWI/SNF-RELATED MATRIX-ASSOCIATED ACTIN-DEPENDENT REGULATOR OF CHROMATIN SUBFAMILY D"/>
    <property type="match status" value="1"/>
</dbReference>
<dbReference type="OrthoDB" id="10263741at2759"/>
<dbReference type="Pfam" id="PF02201">
    <property type="entry name" value="SWIB"/>
    <property type="match status" value="1"/>
</dbReference>
<dbReference type="Gene3D" id="1.10.245.10">
    <property type="entry name" value="SWIB/MDM2 domain"/>
    <property type="match status" value="1"/>
</dbReference>
<dbReference type="InterPro" id="IPR003121">
    <property type="entry name" value="SWIB_MDM2_domain"/>
</dbReference>
<keyword evidence="3" id="KW-1185">Reference proteome</keyword>
<proteinExistence type="predicted"/>
<organism evidence="2 3">
    <name type="scientific">Antrodiella citrinella</name>
    <dbReference type="NCBI Taxonomy" id="2447956"/>
    <lineage>
        <taxon>Eukaryota</taxon>
        <taxon>Fungi</taxon>
        <taxon>Dikarya</taxon>
        <taxon>Basidiomycota</taxon>
        <taxon>Agaricomycotina</taxon>
        <taxon>Agaricomycetes</taxon>
        <taxon>Polyporales</taxon>
        <taxon>Steccherinaceae</taxon>
        <taxon>Antrodiella</taxon>
    </lineage>
</organism>
<dbReference type="Proteomes" id="UP000308730">
    <property type="component" value="Unassembled WGS sequence"/>
</dbReference>
<dbReference type="PROSITE" id="PS51925">
    <property type="entry name" value="SWIB_MDM2"/>
    <property type="match status" value="1"/>
</dbReference>
<dbReference type="CDD" id="cd10568">
    <property type="entry name" value="SWIB_like"/>
    <property type="match status" value="1"/>
</dbReference>
<sequence length="410" mass="46405">MEPPKPATKKRKLTDKALPSTILSSPNYAVDSQMYQDLLAMERRLDWTMSRKRAEVQDALMRTIPATRTLRIFLSHTVSGQAWQQSTDPTVAADISADAKPNLETGEGIPAWQFKVEGRLIEVPNQRAKDRAPPRKFSTFIKNLVVELDRDPAQYADSNVVEWNRGSSQTAQDGFAIRRLGDATTKIRVVIHLDQQPEVFKIHPELSNVLGVKEDTKMGIVQALWNYIREEGLQDKFDRRTIKTDAKLRQIFGVDAFPFNQIPERVNRFLMAPDPILLHYTLNPQHAPPEKPSAWDVEVKIDDTNLRNRMNGLVVGVAQDTAKELVKIDDESLTNSHLKFTFLDAFSSNPQGFIQTWLESQSRDLESVLGSGPIMEVKSVTIHAAFEMNAEYLDGVWTVWTGLRSRLLSA</sequence>
<dbReference type="SUPFAM" id="SSF47592">
    <property type="entry name" value="SWIB/MDM2 domain"/>
    <property type="match status" value="1"/>
</dbReference>
<evidence type="ECO:0000259" key="1">
    <source>
        <dbReference type="PROSITE" id="PS51925"/>
    </source>
</evidence>
<dbReference type="EMBL" id="SGPM01000199">
    <property type="protein sequence ID" value="THH28145.1"/>
    <property type="molecule type" value="Genomic_DNA"/>
</dbReference>